<dbReference type="EMBL" id="RKHK01000001">
    <property type="protein sequence ID" value="ROR73589.1"/>
    <property type="molecule type" value="Genomic_DNA"/>
</dbReference>
<proteinExistence type="predicted"/>
<name>A0A3N2BEC3_9MICO</name>
<evidence type="ECO:0000313" key="4">
    <source>
        <dbReference type="Proteomes" id="UP000280668"/>
    </source>
</evidence>
<keyword evidence="4" id="KW-1185">Reference proteome</keyword>
<organism evidence="3 4">
    <name type="scientific">Bogoriella caseilytica</name>
    <dbReference type="NCBI Taxonomy" id="56055"/>
    <lineage>
        <taxon>Bacteria</taxon>
        <taxon>Bacillati</taxon>
        <taxon>Actinomycetota</taxon>
        <taxon>Actinomycetes</taxon>
        <taxon>Micrococcales</taxon>
        <taxon>Bogoriellaceae</taxon>
        <taxon>Bogoriella</taxon>
    </lineage>
</organism>
<dbReference type="InterPro" id="IPR000415">
    <property type="entry name" value="Nitroreductase-like"/>
</dbReference>
<dbReference type="PANTHER" id="PTHR43543:SF1">
    <property type="entry name" value="MALONIC SEMIALDEHYDE REDUCTASE RUTE-RELATED"/>
    <property type="match status" value="1"/>
</dbReference>
<evidence type="ECO:0000256" key="1">
    <source>
        <dbReference type="SAM" id="MobiDB-lite"/>
    </source>
</evidence>
<dbReference type="Gene3D" id="3.40.109.10">
    <property type="entry name" value="NADH Oxidase"/>
    <property type="match status" value="1"/>
</dbReference>
<dbReference type="Proteomes" id="UP000280668">
    <property type="component" value="Unassembled WGS sequence"/>
</dbReference>
<dbReference type="PANTHER" id="PTHR43543">
    <property type="entry name" value="MALONIC SEMIALDEHYDE REDUCTASE RUTE-RELATED"/>
    <property type="match status" value="1"/>
</dbReference>
<dbReference type="InterPro" id="IPR029479">
    <property type="entry name" value="Nitroreductase"/>
</dbReference>
<sequence length="214" mass="23034">MSPAVSHTSAPASAALPAEIRETLFSGAHTTHRYTADPVDAATIQQVYEDLRWAPTAMNTQPLRLTVLAGETARGSVIDHLSESNRDKTRAAPLTVVAAFDPAWHEHMETLAPHRAGMRESFADPARSEARLELGRFNGLLQLGYLILGLRAHGLQVGPMTGLDADGVDSAVHSETGWRTLAVLNVGHAPDPEDPQAQRPRAGRLEFSQAAQVL</sequence>
<dbReference type="AlphaFoldDB" id="A0A3N2BEC3"/>
<reference evidence="3 4" key="1">
    <citation type="submission" date="2018-11" db="EMBL/GenBank/DDBJ databases">
        <title>Sequencing the genomes of 1000 actinobacteria strains.</title>
        <authorList>
            <person name="Klenk H.-P."/>
        </authorList>
    </citation>
    <scope>NUCLEOTIDE SEQUENCE [LARGE SCALE GENOMIC DNA]</scope>
    <source>
        <strain evidence="3 4">DSM 11294</strain>
    </source>
</reference>
<protein>
    <submittedName>
        <fullName evidence="3">3-hydroxypropanoate dehydrogenase</fullName>
    </submittedName>
</protein>
<dbReference type="NCBIfam" id="NF003768">
    <property type="entry name" value="PRK05365.1"/>
    <property type="match status" value="1"/>
</dbReference>
<dbReference type="OrthoDB" id="9784375at2"/>
<dbReference type="InterPro" id="IPR050461">
    <property type="entry name" value="Nitroreductase_HadB/RutE"/>
</dbReference>
<evidence type="ECO:0000313" key="3">
    <source>
        <dbReference type="EMBL" id="ROR73589.1"/>
    </source>
</evidence>
<gene>
    <name evidence="3" type="ORF">EDD31_1976</name>
</gene>
<feature type="region of interest" description="Disordered" evidence="1">
    <location>
        <begin position="187"/>
        <end position="214"/>
    </location>
</feature>
<evidence type="ECO:0000259" key="2">
    <source>
        <dbReference type="Pfam" id="PF00881"/>
    </source>
</evidence>
<accession>A0A3N2BEC3</accession>
<dbReference type="RefSeq" id="WP_123303993.1">
    <property type="nucleotide sequence ID" value="NZ_RKHK01000001.1"/>
</dbReference>
<dbReference type="Pfam" id="PF00881">
    <property type="entry name" value="Nitroreductase"/>
    <property type="match status" value="1"/>
</dbReference>
<dbReference type="SUPFAM" id="SSF55469">
    <property type="entry name" value="FMN-dependent nitroreductase-like"/>
    <property type="match status" value="1"/>
</dbReference>
<comment type="caution">
    <text evidence="3">The sequence shown here is derived from an EMBL/GenBank/DDBJ whole genome shotgun (WGS) entry which is preliminary data.</text>
</comment>
<feature type="domain" description="Nitroreductase" evidence="2">
    <location>
        <begin position="29"/>
        <end position="188"/>
    </location>
</feature>
<dbReference type="GO" id="GO:0016491">
    <property type="term" value="F:oxidoreductase activity"/>
    <property type="evidence" value="ECO:0007669"/>
    <property type="project" value="InterPro"/>
</dbReference>